<evidence type="ECO:0000256" key="1">
    <source>
        <dbReference type="SAM" id="Coils"/>
    </source>
</evidence>
<keyword evidence="4" id="KW-1185">Reference proteome</keyword>
<gene>
    <name evidence="3" type="ORF">CCMP2556_LOCUS25267</name>
</gene>
<feature type="compositionally biased region" description="Low complexity" evidence="2">
    <location>
        <begin position="664"/>
        <end position="674"/>
    </location>
</feature>
<name>A0ABP0MGV5_9DINO</name>
<feature type="compositionally biased region" description="Basic and acidic residues" evidence="2">
    <location>
        <begin position="359"/>
        <end position="369"/>
    </location>
</feature>
<feature type="region of interest" description="Disordered" evidence="2">
    <location>
        <begin position="656"/>
        <end position="685"/>
    </location>
</feature>
<evidence type="ECO:0008006" key="5">
    <source>
        <dbReference type="Google" id="ProtNLM"/>
    </source>
</evidence>
<organism evidence="3 4">
    <name type="scientific">Durusdinium trenchii</name>
    <dbReference type="NCBI Taxonomy" id="1381693"/>
    <lineage>
        <taxon>Eukaryota</taxon>
        <taxon>Sar</taxon>
        <taxon>Alveolata</taxon>
        <taxon>Dinophyceae</taxon>
        <taxon>Suessiales</taxon>
        <taxon>Symbiodiniaceae</taxon>
        <taxon>Durusdinium</taxon>
    </lineage>
</organism>
<dbReference type="EMBL" id="CAXAMN010016891">
    <property type="protein sequence ID" value="CAK9049329.1"/>
    <property type="molecule type" value="Genomic_DNA"/>
</dbReference>
<evidence type="ECO:0000313" key="3">
    <source>
        <dbReference type="EMBL" id="CAK9049329.1"/>
    </source>
</evidence>
<feature type="region of interest" description="Disordered" evidence="2">
    <location>
        <begin position="1438"/>
        <end position="1461"/>
    </location>
</feature>
<dbReference type="Gene3D" id="3.30.420.10">
    <property type="entry name" value="Ribonuclease H-like superfamily/Ribonuclease H"/>
    <property type="match status" value="1"/>
</dbReference>
<reference evidence="3 4" key="1">
    <citation type="submission" date="2024-02" db="EMBL/GenBank/DDBJ databases">
        <authorList>
            <person name="Chen Y."/>
            <person name="Shah S."/>
            <person name="Dougan E. K."/>
            <person name="Thang M."/>
            <person name="Chan C."/>
        </authorList>
    </citation>
    <scope>NUCLEOTIDE SEQUENCE [LARGE SCALE GENOMIC DNA]</scope>
</reference>
<feature type="region of interest" description="Disordered" evidence="2">
    <location>
        <begin position="291"/>
        <end position="369"/>
    </location>
</feature>
<protein>
    <recommendedName>
        <fullName evidence="5">RNase H type-1 domain-containing protein</fullName>
    </recommendedName>
</protein>
<evidence type="ECO:0000313" key="4">
    <source>
        <dbReference type="Proteomes" id="UP001642484"/>
    </source>
</evidence>
<accession>A0ABP0MGV5</accession>
<dbReference type="InterPro" id="IPR036397">
    <property type="entry name" value="RNaseH_sf"/>
</dbReference>
<feature type="compositionally biased region" description="Polar residues" evidence="2">
    <location>
        <begin position="59"/>
        <end position="93"/>
    </location>
</feature>
<feature type="compositionally biased region" description="Basic and acidic residues" evidence="2">
    <location>
        <begin position="19"/>
        <end position="38"/>
    </location>
</feature>
<feature type="compositionally biased region" description="Basic and acidic residues" evidence="2">
    <location>
        <begin position="335"/>
        <end position="352"/>
    </location>
</feature>
<keyword evidence="1" id="KW-0175">Coiled coil</keyword>
<proteinExistence type="predicted"/>
<evidence type="ECO:0000256" key="2">
    <source>
        <dbReference type="SAM" id="MobiDB-lite"/>
    </source>
</evidence>
<comment type="caution">
    <text evidence="3">The sequence shown here is derived from an EMBL/GenBank/DDBJ whole genome shotgun (WGS) entry which is preliminary data.</text>
</comment>
<sequence length="1677" mass="187464">MMQHRRRQATAEELAQGQREMKAAEARMKKEGKKRGELPLEDGVAEGSQGGKGPPGGDATSTDMVSTRSPTLTVPSTEDSHSKVSAATSSTPRPKTEAPSPGKPKKEEEAHMRTPQVLGPKAIQDQQGEDGKGSVKGGGVGGIPEESEVPEQHSICTPPLFTPAQLDDLHRVQQQAPWLYAKVGTPMYDTPMHSILDRPAFLEQEVWKGKGGRRDDEEKENLMLRVHERMEFERQEKEEMMIQMQQLLSENNALRAEMQAKPKGPMGGPTMADRRISHLLEENQRLHQEVRRLSWVQPTSKEDDPVFATPNGSSGCDEHAGGRGKTKTGAEEAPEDRPREGDGKEAGREATGKGRGAKKKESSLEDDSVHQQTLNVILKVVEGMQKIQDRMSQGGSTGQDQDPETVRHSVDLPKLAEWNGESAPIDFSDWLLLLAPLMADLTPSSEEWWTLTLEEARQWYQKHLVKSPLDRLTHQIAPSTKLSMRKWSRLEKRATALLLSAVPEALREEVVSSKSLTAFGILVKGMIAYQPGGLAERQAILAALESPAEASTVGQGIVTLRRWLRWKRRAEEVGVSIPDPTILARGLGRLMKKLITMFPELNFRLQLVRSSLMVDAVPTHESVSKYSEHLLAELEQMGEEVQPSIKELLKEANDMLKGMNGGQSPSSSNTSPSSKGGDTSERSEVVERLQQQLNALKQKTFKLRRLKKGERQGLLDSGATHPLRPVKKGEDVESYKRVQVALADGQVTSLPISPGGAMVSADADIEPIIPMGLLTEKLGCSVIWSRSQLRVVHPLRGELPVEDQDGCPQLPRQVALDLIEELEKVKKGMKLKEENDFEWEIKWMEDYVNAHPVLSRLPKEVKESLVVKPGEWSDLPANRRKRKAMKRDGYVCHLYAGADEGFTFERAWKQKGGEERELLEVDIKRGPGHDMLLDRGPYAGLVRRDASPANTSKELEVIKYFAHVRSDQSSAVAIVTLRTRVIRDGGPPAEADANLGQFVEIGQGQASAQCVVNDDHGRREWSVVVDGDEHAWEHPAVNAPKMDAFSFRYNGQVFNVKVLFRFGGQVAFEISEADPLLPLPRDDRVFENLLKPRCGNTLTVDLLFLDTADTEIKVRKLRRLILLRLSECDVLFIPILVAAGEGIYERTLFAHLHLEIYHYYLWLASWAKIRWPFLVHHPHWHLDQTHRSYRSSALLGDLIEVFYVASEVQDLYHVIVEFEHARYSRELATHVRVLQVPRLVTKELFFTKWFTPAQLAATEDPPLLLRNGHLVHDDPFEVMESDYIVVKVLDPDDIREMKRQRQCPAGSSASSDDFRSTEGFYSVVATKDSDSDCSDDSENSLLQHFVRPLRAHRGGPTFASAAAARLPPPGNGKIVHFNATVELTDEQGVLEFRLDHSLDNPPVDGLLDRLHLLGLTNPFVQGICHRLRTTSFSDNKDWLQDDDWQDQGETEENESAAQSPAALPVCHDTSLLPVQISLADHLSERYCPATTHEACADGICFGEVHEALDWFNTFMVQPSFNVNMRWHENTKPWLDLPHWQLDEAQVLCFYLDGSADGSATGAAVSLWCWTDSWHWAGALQHNLDQATDAYHAEVMAHVLALKWTHDILRTIGKRWQHPPEIQFCFDADAPAGVVFGRYSSVDPLCQKACALMQMCQTAHGVPIEAIYTKAHAGDPGS</sequence>
<dbReference type="Proteomes" id="UP001642484">
    <property type="component" value="Unassembled WGS sequence"/>
</dbReference>
<feature type="region of interest" description="Disordered" evidence="2">
    <location>
        <begin position="1"/>
        <end position="158"/>
    </location>
</feature>
<feature type="compositionally biased region" description="Acidic residues" evidence="2">
    <location>
        <begin position="1440"/>
        <end position="1454"/>
    </location>
</feature>
<feature type="coiled-coil region" evidence="1">
    <location>
        <begin position="230"/>
        <end position="257"/>
    </location>
</feature>